<name>A0A4Y2KZL7_ARAVE</name>
<accession>A0A4Y2KZL7</accession>
<dbReference type="AlphaFoldDB" id="A0A4Y2KZL7"/>
<gene>
    <name evidence="2" type="ORF">AVEN_212802_1</name>
</gene>
<protein>
    <submittedName>
        <fullName evidence="2">Uncharacterized protein</fullName>
    </submittedName>
</protein>
<proteinExistence type="predicted"/>
<comment type="caution">
    <text evidence="2">The sequence shown here is derived from an EMBL/GenBank/DDBJ whole genome shotgun (WGS) entry which is preliminary data.</text>
</comment>
<evidence type="ECO:0000313" key="2">
    <source>
        <dbReference type="EMBL" id="GBN07768.1"/>
    </source>
</evidence>
<organism evidence="2 3">
    <name type="scientific">Araneus ventricosus</name>
    <name type="common">Orbweaver spider</name>
    <name type="synonym">Epeira ventricosa</name>
    <dbReference type="NCBI Taxonomy" id="182803"/>
    <lineage>
        <taxon>Eukaryota</taxon>
        <taxon>Metazoa</taxon>
        <taxon>Ecdysozoa</taxon>
        <taxon>Arthropoda</taxon>
        <taxon>Chelicerata</taxon>
        <taxon>Arachnida</taxon>
        <taxon>Araneae</taxon>
        <taxon>Araneomorphae</taxon>
        <taxon>Entelegynae</taxon>
        <taxon>Araneoidea</taxon>
        <taxon>Araneidae</taxon>
        <taxon>Araneus</taxon>
    </lineage>
</organism>
<evidence type="ECO:0000256" key="1">
    <source>
        <dbReference type="SAM" id="MobiDB-lite"/>
    </source>
</evidence>
<keyword evidence="3" id="KW-1185">Reference proteome</keyword>
<reference evidence="2 3" key="1">
    <citation type="journal article" date="2019" name="Sci. Rep.">
        <title>Orb-weaving spider Araneus ventricosus genome elucidates the spidroin gene catalogue.</title>
        <authorList>
            <person name="Kono N."/>
            <person name="Nakamura H."/>
            <person name="Ohtoshi R."/>
            <person name="Moran D.A.P."/>
            <person name="Shinohara A."/>
            <person name="Yoshida Y."/>
            <person name="Fujiwara M."/>
            <person name="Mori M."/>
            <person name="Tomita M."/>
            <person name="Arakawa K."/>
        </authorList>
    </citation>
    <scope>NUCLEOTIDE SEQUENCE [LARGE SCALE GENOMIC DNA]</scope>
</reference>
<sequence>MFTDISISETDHQFQCPQGPACPPNIHARDNPSFSVSGAQHVHRDIPCQRQIIHFQCLRGPSTCSPNIPFQRQIISFSVSGPSHMLTEHSIPETRSQFRVSQGPSHCPPDIPMPRQIIPVSVSQGPSHVHQTFHARDRSSNFSVSGPHHMFTEHSITETVISFRVVSGPVHSTDIHARDRSKFSVSGTQFHQNIPFPETDNPVSVSLRGRH</sequence>
<dbReference type="Proteomes" id="UP000499080">
    <property type="component" value="Unassembled WGS sequence"/>
</dbReference>
<dbReference type="EMBL" id="BGPR01005186">
    <property type="protein sequence ID" value="GBN07768.1"/>
    <property type="molecule type" value="Genomic_DNA"/>
</dbReference>
<feature type="region of interest" description="Disordered" evidence="1">
    <location>
        <begin position="192"/>
        <end position="211"/>
    </location>
</feature>
<evidence type="ECO:0000313" key="3">
    <source>
        <dbReference type="Proteomes" id="UP000499080"/>
    </source>
</evidence>